<accession>A0ABD6EBE6</accession>
<comment type="caution">
    <text evidence="2">The sequence shown here is derived from an EMBL/GenBank/DDBJ whole genome shotgun (WGS) entry which is preliminary data.</text>
</comment>
<feature type="region of interest" description="Disordered" evidence="1">
    <location>
        <begin position="1"/>
        <end position="50"/>
    </location>
</feature>
<evidence type="ECO:0000313" key="2">
    <source>
        <dbReference type="EMBL" id="MFH4976971.1"/>
    </source>
</evidence>
<dbReference type="AlphaFoldDB" id="A0ABD6EBE6"/>
<feature type="compositionally biased region" description="Basic and acidic residues" evidence="1">
    <location>
        <begin position="15"/>
        <end position="29"/>
    </location>
</feature>
<reference evidence="2 3" key="1">
    <citation type="submission" date="2024-08" db="EMBL/GenBank/DDBJ databases">
        <title>Gnathostoma spinigerum genome.</title>
        <authorList>
            <person name="Gonzalez-Bertolin B."/>
            <person name="Monzon S."/>
            <person name="Zaballos A."/>
            <person name="Jimenez P."/>
            <person name="Dekumyoy P."/>
            <person name="Varona S."/>
            <person name="Cuesta I."/>
            <person name="Sumanam S."/>
            <person name="Adisakwattana P."/>
            <person name="Gasser R.B."/>
            <person name="Hernandez-Gonzalez A."/>
            <person name="Young N.D."/>
            <person name="Perteguer M.J."/>
        </authorList>
    </citation>
    <scope>NUCLEOTIDE SEQUENCE [LARGE SCALE GENOMIC DNA]</scope>
    <source>
        <strain evidence="2">AL3</strain>
        <tissue evidence="2">Liver</tissue>
    </source>
</reference>
<evidence type="ECO:0000313" key="3">
    <source>
        <dbReference type="Proteomes" id="UP001608902"/>
    </source>
</evidence>
<dbReference type="Proteomes" id="UP001608902">
    <property type="component" value="Unassembled WGS sequence"/>
</dbReference>
<organism evidence="2 3">
    <name type="scientific">Gnathostoma spinigerum</name>
    <dbReference type="NCBI Taxonomy" id="75299"/>
    <lineage>
        <taxon>Eukaryota</taxon>
        <taxon>Metazoa</taxon>
        <taxon>Ecdysozoa</taxon>
        <taxon>Nematoda</taxon>
        <taxon>Chromadorea</taxon>
        <taxon>Rhabditida</taxon>
        <taxon>Spirurina</taxon>
        <taxon>Gnathostomatomorpha</taxon>
        <taxon>Gnathostomatoidea</taxon>
        <taxon>Gnathostomatidae</taxon>
        <taxon>Gnathostoma</taxon>
    </lineage>
</organism>
<keyword evidence="3" id="KW-1185">Reference proteome</keyword>
<protein>
    <submittedName>
        <fullName evidence="2">Uncharacterized protein</fullName>
    </submittedName>
</protein>
<sequence length="252" mass="27968">MVEPVMDELAELDNDNGRKNKDDQKRQLERVSGALGQQKNNDRRANKRRSKEVITAIEGNTLHTAEALSSVTTGEESTMVPTAISRTDADTKENEINLKTAEQKMTKHEIQLDTGKEQCNTLPNKVITKVSKKSGKLKNGVMNENRRVKVRKSQSNEDQTTQNDTAFLSLTTTGNIFTNATQTLAGKTSVTSDETEFDISEIGAHKAYRRSRHPFSSRTVTSSTMTTLPSCGTQGSEDVIFEGHLRRSGHLR</sequence>
<evidence type="ECO:0000256" key="1">
    <source>
        <dbReference type="SAM" id="MobiDB-lite"/>
    </source>
</evidence>
<name>A0ABD6EBE6_9BILA</name>
<gene>
    <name evidence="2" type="ORF">AB6A40_003680</name>
</gene>
<feature type="compositionally biased region" description="Acidic residues" evidence="1">
    <location>
        <begin position="1"/>
        <end position="14"/>
    </location>
</feature>
<proteinExistence type="predicted"/>
<dbReference type="EMBL" id="JBGFUD010001966">
    <property type="protein sequence ID" value="MFH4976971.1"/>
    <property type="molecule type" value="Genomic_DNA"/>
</dbReference>